<protein>
    <recommendedName>
        <fullName evidence="3">Arylsulfatase</fullName>
    </recommendedName>
</protein>
<evidence type="ECO:0000313" key="2">
    <source>
        <dbReference type="Proteomes" id="UP000598146"/>
    </source>
</evidence>
<dbReference type="Proteomes" id="UP000598146">
    <property type="component" value="Unassembled WGS sequence"/>
</dbReference>
<dbReference type="RefSeq" id="WP_196420759.1">
    <property type="nucleotide sequence ID" value="NZ_JADQTO010000049.1"/>
</dbReference>
<dbReference type="EMBL" id="JADQTO010000049">
    <property type="protein sequence ID" value="MBG0568991.1"/>
    <property type="molecule type" value="Genomic_DNA"/>
</dbReference>
<accession>A0A931CMA1</accession>
<keyword evidence="2" id="KW-1185">Reference proteome</keyword>
<gene>
    <name evidence="1" type="ORF">I4J89_47020</name>
</gene>
<evidence type="ECO:0008006" key="3">
    <source>
        <dbReference type="Google" id="ProtNLM"/>
    </source>
</evidence>
<reference evidence="1" key="1">
    <citation type="submission" date="2020-11" db="EMBL/GenBank/DDBJ databases">
        <title>Isolation and identification of active actinomycetes.</title>
        <authorList>
            <person name="Sun X."/>
        </authorList>
    </citation>
    <scope>NUCLEOTIDE SEQUENCE</scope>
    <source>
        <strain evidence="1">NEAU-A11</strain>
    </source>
</reference>
<evidence type="ECO:0000313" key="1">
    <source>
        <dbReference type="EMBL" id="MBG0568991.1"/>
    </source>
</evidence>
<organism evidence="1 2">
    <name type="scientific">Actinoplanes aureus</name>
    <dbReference type="NCBI Taxonomy" id="2792083"/>
    <lineage>
        <taxon>Bacteria</taxon>
        <taxon>Bacillati</taxon>
        <taxon>Actinomycetota</taxon>
        <taxon>Actinomycetes</taxon>
        <taxon>Micromonosporales</taxon>
        <taxon>Micromonosporaceae</taxon>
        <taxon>Actinoplanes</taxon>
    </lineage>
</organism>
<sequence>MATIGFLHTAHAHVATFKQLIAEMGPGQEDLHMVDQRLLADAQAHGVTPQLAGRVESRLGALVAGGADLIVCTCSTIGAVAESAAVGVRVLRVDRPMADAAVAAGRWIGVLATAESTLEPTFQLLRESAARAGVEVTLVAGRGFSAWQYFESGDLERYYAEIAIEARKLAPGLDVIVFAQASMAPAAALLDDLRVFTSPRAAVSAAVAEAVAIDAESEGDHD</sequence>
<name>A0A931CMA1_9ACTN</name>
<proteinExistence type="predicted"/>
<comment type="caution">
    <text evidence="1">The sequence shown here is derived from an EMBL/GenBank/DDBJ whole genome shotgun (WGS) entry which is preliminary data.</text>
</comment>
<dbReference type="AlphaFoldDB" id="A0A931CMA1"/>